<dbReference type="AlphaFoldDB" id="A0A286U565"/>
<keyword evidence="1" id="KW-1133">Transmembrane helix</keyword>
<evidence type="ECO:0000313" key="2">
    <source>
        <dbReference type="EMBL" id="PAV14730.1"/>
    </source>
</evidence>
<reference evidence="2 3" key="1">
    <citation type="journal article" date="2017" name="Mol. Ecol.">
        <title>Comparative and population genomic landscape of Phellinus noxius: A hypervariable fungus causing root rot in trees.</title>
        <authorList>
            <person name="Chung C.L."/>
            <person name="Lee T.J."/>
            <person name="Akiba M."/>
            <person name="Lee H.H."/>
            <person name="Kuo T.H."/>
            <person name="Liu D."/>
            <person name="Ke H.M."/>
            <person name="Yokoi T."/>
            <person name="Roa M.B."/>
            <person name="Lu M.J."/>
            <person name="Chang Y.Y."/>
            <person name="Ann P.J."/>
            <person name="Tsai J.N."/>
            <person name="Chen C.Y."/>
            <person name="Tzean S.S."/>
            <person name="Ota Y."/>
            <person name="Hattori T."/>
            <person name="Sahashi N."/>
            <person name="Liou R.F."/>
            <person name="Kikuchi T."/>
            <person name="Tsai I.J."/>
        </authorList>
    </citation>
    <scope>NUCLEOTIDE SEQUENCE [LARGE SCALE GENOMIC DNA]</scope>
    <source>
        <strain evidence="2 3">FFPRI411160</strain>
    </source>
</reference>
<proteinExistence type="predicted"/>
<organism evidence="2 3">
    <name type="scientific">Pyrrhoderma noxium</name>
    <dbReference type="NCBI Taxonomy" id="2282107"/>
    <lineage>
        <taxon>Eukaryota</taxon>
        <taxon>Fungi</taxon>
        <taxon>Dikarya</taxon>
        <taxon>Basidiomycota</taxon>
        <taxon>Agaricomycotina</taxon>
        <taxon>Agaricomycetes</taxon>
        <taxon>Hymenochaetales</taxon>
        <taxon>Hymenochaetaceae</taxon>
        <taxon>Pyrrhoderma</taxon>
    </lineage>
</organism>
<keyword evidence="3" id="KW-1185">Reference proteome</keyword>
<dbReference type="InParanoid" id="A0A286U565"/>
<sequence>MLYMKDALLLLSINLELTNPGYLFFFLLNLQSGGVYAYTVWLHAHLKVLEKAYLVYINLSSRFITGDKAALEHHVMSLSLLWSTKILSHDI</sequence>
<gene>
    <name evidence="2" type="ORF">PNOK_0980800</name>
</gene>
<comment type="caution">
    <text evidence="2">The sequence shown here is derived from an EMBL/GenBank/DDBJ whole genome shotgun (WGS) entry which is preliminary data.</text>
</comment>
<protein>
    <submittedName>
        <fullName evidence="2">Uncharacterized protein</fullName>
    </submittedName>
</protein>
<keyword evidence="1" id="KW-0812">Transmembrane</keyword>
<feature type="transmembrane region" description="Helical" evidence="1">
    <location>
        <begin position="20"/>
        <end position="41"/>
    </location>
</feature>
<name>A0A286U565_9AGAM</name>
<evidence type="ECO:0000256" key="1">
    <source>
        <dbReference type="SAM" id="Phobius"/>
    </source>
</evidence>
<accession>A0A286U565</accession>
<dbReference type="EMBL" id="NBII01000012">
    <property type="protein sequence ID" value="PAV14730.1"/>
    <property type="molecule type" value="Genomic_DNA"/>
</dbReference>
<evidence type="ECO:0000313" key="3">
    <source>
        <dbReference type="Proteomes" id="UP000217199"/>
    </source>
</evidence>
<keyword evidence="1" id="KW-0472">Membrane</keyword>
<dbReference type="Proteomes" id="UP000217199">
    <property type="component" value="Unassembled WGS sequence"/>
</dbReference>